<protein>
    <submittedName>
        <fullName evidence="1">Uncharacterized protein</fullName>
    </submittedName>
</protein>
<dbReference type="EMBL" id="CM020618">
    <property type="protein sequence ID" value="KAK1862596.1"/>
    <property type="molecule type" value="Genomic_DNA"/>
</dbReference>
<dbReference type="Proteomes" id="UP000798662">
    <property type="component" value="Chromosome 1"/>
</dbReference>
<name>A0ACC3BYN0_PYRYE</name>
<accession>A0ACC3BYN0</accession>
<evidence type="ECO:0000313" key="2">
    <source>
        <dbReference type="Proteomes" id="UP000798662"/>
    </source>
</evidence>
<keyword evidence="2" id="KW-1185">Reference proteome</keyword>
<sequence length="312" mass="33377">MATYRADLQRLLLAHNRRRVAAGKDDEASAACRTFLVAAVTAWASAPSPERVLACRLARKYKGGDGPAMGNLRSADRRLADLLRGLIDTTGVPLLDVSVATVTKAEEGPSEYEMNASWGQGRANNKPFNMTNSQAKRLYWDKYRRGGFAGSGCCVGEGDSDGEGEVEESHELLQVDSRTVSTSWSDGGTAPGVPATVWKRLQLEVPKEMLNIGWGTAFDAAHSDEEYEPTGGGCMGTPRVTHTSSFAALVLWPRACRDTLVNLPDSDEEGGGGDSDEEWGDGGSDDEEGESEQESGGELLPPGPPAKRSRRG</sequence>
<gene>
    <name evidence="1" type="ORF">I4F81_005164</name>
</gene>
<organism evidence="1 2">
    <name type="scientific">Pyropia yezoensis</name>
    <name type="common">Susabi-nori</name>
    <name type="synonym">Porphyra yezoensis</name>
    <dbReference type="NCBI Taxonomy" id="2788"/>
    <lineage>
        <taxon>Eukaryota</taxon>
        <taxon>Rhodophyta</taxon>
        <taxon>Bangiophyceae</taxon>
        <taxon>Bangiales</taxon>
        <taxon>Bangiaceae</taxon>
        <taxon>Pyropia</taxon>
    </lineage>
</organism>
<evidence type="ECO:0000313" key="1">
    <source>
        <dbReference type="EMBL" id="KAK1862596.1"/>
    </source>
</evidence>
<proteinExistence type="predicted"/>
<comment type="caution">
    <text evidence="1">The sequence shown here is derived from an EMBL/GenBank/DDBJ whole genome shotgun (WGS) entry which is preliminary data.</text>
</comment>
<reference evidence="1" key="1">
    <citation type="submission" date="2019-11" db="EMBL/GenBank/DDBJ databases">
        <title>Nori genome reveals adaptations in red seaweeds to the harsh intertidal environment.</title>
        <authorList>
            <person name="Wang D."/>
            <person name="Mao Y."/>
        </authorList>
    </citation>
    <scope>NUCLEOTIDE SEQUENCE</scope>
    <source>
        <tissue evidence="1">Gametophyte</tissue>
    </source>
</reference>